<organism evidence="2 3">
    <name type="scientific">Vandammella animalimorsus</name>
    <dbReference type="NCBI Taxonomy" id="2029117"/>
    <lineage>
        <taxon>Bacteria</taxon>
        <taxon>Pseudomonadati</taxon>
        <taxon>Pseudomonadota</taxon>
        <taxon>Betaproteobacteria</taxon>
        <taxon>Burkholderiales</taxon>
        <taxon>Comamonadaceae</taxon>
        <taxon>Vandammella</taxon>
    </lineage>
</organism>
<evidence type="ECO:0000256" key="1">
    <source>
        <dbReference type="SAM" id="Phobius"/>
    </source>
</evidence>
<dbReference type="AlphaFoldDB" id="A0A3M6RII3"/>
<feature type="transmembrane region" description="Helical" evidence="1">
    <location>
        <begin position="6"/>
        <end position="24"/>
    </location>
</feature>
<proteinExistence type="predicted"/>
<feature type="transmembrane region" description="Helical" evidence="1">
    <location>
        <begin position="44"/>
        <end position="62"/>
    </location>
</feature>
<comment type="caution">
    <text evidence="2">The sequence shown here is derived from an EMBL/GenBank/DDBJ whole genome shotgun (WGS) entry which is preliminary data.</text>
</comment>
<evidence type="ECO:0000313" key="3">
    <source>
        <dbReference type="Proteomes" id="UP000275180"/>
    </source>
</evidence>
<keyword evidence="1" id="KW-1133">Transmembrane helix</keyword>
<keyword evidence="1" id="KW-0472">Membrane</keyword>
<protein>
    <submittedName>
        <fullName evidence="2">Uncharacterized protein</fullName>
    </submittedName>
</protein>
<dbReference type="OrthoDB" id="7013728at2"/>
<dbReference type="RefSeq" id="WP_122244934.1">
    <property type="nucleotide sequence ID" value="NZ_RDQJ01000009.1"/>
</dbReference>
<keyword evidence="1" id="KW-0812">Transmembrane</keyword>
<reference evidence="2 3" key="1">
    <citation type="submission" date="2018-10" db="EMBL/GenBank/DDBJ databases">
        <title>Comamonadaceae CDC group NO-1 genome sequencing and assembly.</title>
        <authorList>
            <person name="Bernier A.-M."/>
            <person name="Bernard K."/>
        </authorList>
    </citation>
    <scope>NUCLEOTIDE SEQUENCE [LARGE SCALE GENOMIC DNA]</scope>
    <source>
        <strain evidence="2 3">NML180582</strain>
    </source>
</reference>
<evidence type="ECO:0000313" key="2">
    <source>
        <dbReference type="EMBL" id="RMX15021.1"/>
    </source>
</evidence>
<feature type="transmembrane region" description="Helical" evidence="1">
    <location>
        <begin position="68"/>
        <end position="85"/>
    </location>
</feature>
<dbReference type="Proteomes" id="UP000275180">
    <property type="component" value="Unassembled WGS sequence"/>
</dbReference>
<dbReference type="EMBL" id="RDQJ01000009">
    <property type="protein sequence ID" value="RMX15021.1"/>
    <property type="molecule type" value="Genomic_DNA"/>
</dbReference>
<gene>
    <name evidence="2" type="ORF">EBQ34_07795</name>
</gene>
<accession>A0A3M6RII3</accession>
<sequence>MIDHNSIWPYVAVCAAISLACRIIPLSLNVNSLKSPYRKFIERLSRYAATILLTVILVNIISEMSLESTANAGLILGSGGALFLSIQGVKPYLSFLLGLSTYAVFQLFA</sequence>
<name>A0A3M6RII3_9BURK</name>